<evidence type="ECO:0000313" key="5">
    <source>
        <dbReference type="Proteomes" id="UP001175271"/>
    </source>
</evidence>
<evidence type="ECO:0008006" key="6">
    <source>
        <dbReference type="Google" id="ProtNLM"/>
    </source>
</evidence>
<protein>
    <recommendedName>
        <fullName evidence="6">ZP domain-containing protein</fullName>
    </recommendedName>
</protein>
<feature type="region of interest" description="Disordered" evidence="1">
    <location>
        <begin position="265"/>
        <end position="284"/>
    </location>
</feature>
<dbReference type="Proteomes" id="UP001175271">
    <property type="component" value="Unassembled WGS sequence"/>
</dbReference>
<gene>
    <name evidence="4" type="ORF">QR680_005596</name>
</gene>
<evidence type="ECO:0000313" key="4">
    <source>
        <dbReference type="EMBL" id="KAK0411312.1"/>
    </source>
</evidence>
<keyword evidence="2" id="KW-0472">Membrane</keyword>
<evidence type="ECO:0000256" key="1">
    <source>
        <dbReference type="SAM" id="MobiDB-lite"/>
    </source>
</evidence>
<feature type="compositionally biased region" description="Polar residues" evidence="1">
    <location>
        <begin position="294"/>
        <end position="308"/>
    </location>
</feature>
<keyword evidence="3" id="KW-0732">Signal</keyword>
<name>A0AA39HUV1_9BILA</name>
<evidence type="ECO:0000256" key="3">
    <source>
        <dbReference type="SAM" id="SignalP"/>
    </source>
</evidence>
<sequence>MISQSIVFWNMFSIPALLLHSSFLLPSVASANCSLPRPSDLILVNQFVSKPRRTFSTKGRISHVLSAKSQLEGFDLFYPLEGRFLSAPSKECISECTVKINALRLMNNSFESYVMVREGEEWRFPEYEMAPSIGSFFCASAQGRCSASMPLFEFTSDAFEDHYANTDYELSESSYTLEANGRPLCFIWDVSNEDSPTRSTESSLPRADSEEAVDAAEPTWSAWKTTVVVATLLGALLIVSLVAFISICCFHASFCKASRRPTVDPYPRGALSPPQTPPRPIETVQKESIFISTFPSAPGASSTPTNQKHNGKDLRS</sequence>
<organism evidence="4 5">
    <name type="scientific">Steinernema hermaphroditum</name>
    <dbReference type="NCBI Taxonomy" id="289476"/>
    <lineage>
        <taxon>Eukaryota</taxon>
        <taxon>Metazoa</taxon>
        <taxon>Ecdysozoa</taxon>
        <taxon>Nematoda</taxon>
        <taxon>Chromadorea</taxon>
        <taxon>Rhabditida</taxon>
        <taxon>Tylenchina</taxon>
        <taxon>Panagrolaimomorpha</taxon>
        <taxon>Strongyloidoidea</taxon>
        <taxon>Steinernematidae</taxon>
        <taxon>Steinernema</taxon>
    </lineage>
</organism>
<accession>A0AA39HUV1</accession>
<evidence type="ECO:0000256" key="2">
    <source>
        <dbReference type="SAM" id="Phobius"/>
    </source>
</evidence>
<proteinExistence type="predicted"/>
<keyword evidence="5" id="KW-1185">Reference proteome</keyword>
<comment type="caution">
    <text evidence="4">The sequence shown here is derived from an EMBL/GenBank/DDBJ whole genome shotgun (WGS) entry which is preliminary data.</text>
</comment>
<reference evidence="4" key="1">
    <citation type="submission" date="2023-06" db="EMBL/GenBank/DDBJ databases">
        <title>Genomic analysis of the entomopathogenic nematode Steinernema hermaphroditum.</title>
        <authorList>
            <person name="Schwarz E.M."/>
            <person name="Heppert J.K."/>
            <person name="Baniya A."/>
            <person name="Schwartz H.T."/>
            <person name="Tan C.-H."/>
            <person name="Antoshechkin I."/>
            <person name="Sternberg P.W."/>
            <person name="Goodrich-Blair H."/>
            <person name="Dillman A.R."/>
        </authorList>
    </citation>
    <scope>NUCLEOTIDE SEQUENCE</scope>
    <source>
        <strain evidence="4">PS9179</strain>
        <tissue evidence="4">Whole animal</tissue>
    </source>
</reference>
<keyword evidence="2" id="KW-0812">Transmembrane</keyword>
<dbReference type="EMBL" id="JAUCMV010000003">
    <property type="protein sequence ID" value="KAK0411312.1"/>
    <property type="molecule type" value="Genomic_DNA"/>
</dbReference>
<feature type="region of interest" description="Disordered" evidence="1">
    <location>
        <begin position="294"/>
        <end position="316"/>
    </location>
</feature>
<dbReference type="AlphaFoldDB" id="A0AA39HUV1"/>
<keyword evidence="2" id="KW-1133">Transmembrane helix</keyword>
<feature type="signal peptide" evidence="3">
    <location>
        <begin position="1"/>
        <end position="30"/>
    </location>
</feature>
<feature type="transmembrane region" description="Helical" evidence="2">
    <location>
        <begin position="227"/>
        <end position="250"/>
    </location>
</feature>
<feature type="chain" id="PRO_5041351058" description="ZP domain-containing protein" evidence="3">
    <location>
        <begin position="31"/>
        <end position="316"/>
    </location>
</feature>